<keyword evidence="1" id="KW-0479">Metal-binding</keyword>
<dbReference type="EMBL" id="CACRZD030000007">
    <property type="protein sequence ID" value="CAA6662757.1"/>
    <property type="molecule type" value="Genomic_DNA"/>
</dbReference>
<gene>
    <name evidence="4" type="ORF">SI7747_07009142</name>
</gene>
<dbReference type="EMBL" id="LR743594">
    <property type="protein sequence ID" value="CAA2623202.1"/>
    <property type="molecule type" value="Genomic_DNA"/>
</dbReference>
<dbReference type="GO" id="GO:0003676">
    <property type="term" value="F:nucleic acid binding"/>
    <property type="evidence" value="ECO:0007669"/>
    <property type="project" value="InterPro"/>
</dbReference>
<sequence>MEDYESILDYFGKLSRIVIELKSLGEKISNADLSTKLLRSVSSKFDSITMEEKALLARALGKNKKKDSSNSSQARGKGRGRGRGRGCGRGRAREMMIENSDDNERPRDKSLVTCYNCQKKGHYANECRFPRKEKPKVGKEKAIIAEENSSDNSLLMAFEDSDVLLQGISQFELMNDMWSLDMGATSHMTSESTLFFELDESYKEGVRFGDD</sequence>
<dbReference type="SMART" id="SM00343">
    <property type="entry name" value="ZnF_C2HC"/>
    <property type="match status" value="1"/>
</dbReference>
<dbReference type="AlphaFoldDB" id="A0A7I8IY17"/>
<dbReference type="SUPFAM" id="SSF57756">
    <property type="entry name" value="Retrovirus zinc finger-like domains"/>
    <property type="match status" value="1"/>
</dbReference>
<dbReference type="Pfam" id="PF14223">
    <property type="entry name" value="Retrotran_gag_2"/>
    <property type="match status" value="1"/>
</dbReference>
<accession>A0A7I8IY17</accession>
<proteinExistence type="predicted"/>
<dbReference type="Pfam" id="PF00098">
    <property type="entry name" value="zf-CCHC"/>
    <property type="match status" value="1"/>
</dbReference>
<keyword evidence="1" id="KW-0862">Zinc</keyword>
<dbReference type="Proteomes" id="UP001189122">
    <property type="component" value="Unassembled WGS sequence"/>
</dbReference>
<evidence type="ECO:0000256" key="1">
    <source>
        <dbReference type="PROSITE-ProRule" id="PRU00047"/>
    </source>
</evidence>
<organism evidence="4">
    <name type="scientific">Spirodela intermedia</name>
    <name type="common">Intermediate duckweed</name>
    <dbReference type="NCBI Taxonomy" id="51605"/>
    <lineage>
        <taxon>Eukaryota</taxon>
        <taxon>Viridiplantae</taxon>
        <taxon>Streptophyta</taxon>
        <taxon>Embryophyta</taxon>
        <taxon>Tracheophyta</taxon>
        <taxon>Spermatophyta</taxon>
        <taxon>Magnoliopsida</taxon>
        <taxon>Liliopsida</taxon>
        <taxon>Araceae</taxon>
        <taxon>Lemnoideae</taxon>
        <taxon>Spirodela</taxon>
    </lineage>
</organism>
<dbReference type="GO" id="GO:0008270">
    <property type="term" value="F:zinc ion binding"/>
    <property type="evidence" value="ECO:0007669"/>
    <property type="project" value="UniProtKB-KW"/>
</dbReference>
<feature type="compositionally biased region" description="Basic residues" evidence="2">
    <location>
        <begin position="76"/>
        <end position="90"/>
    </location>
</feature>
<evidence type="ECO:0000259" key="3">
    <source>
        <dbReference type="PROSITE" id="PS50158"/>
    </source>
</evidence>
<dbReference type="Gene3D" id="4.10.60.10">
    <property type="entry name" value="Zinc finger, CCHC-type"/>
    <property type="match status" value="1"/>
</dbReference>
<dbReference type="PROSITE" id="PS50158">
    <property type="entry name" value="ZF_CCHC"/>
    <property type="match status" value="1"/>
</dbReference>
<evidence type="ECO:0000256" key="2">
    <source>
        <dbReference type="SAM" id="MobiDB-lite"/>
    </source>
</evidence>
<dbReference type="InterPro" id="IPR001878">
    <property type="entry name" value="Znf_CCHC"/>
</dbReference>
<protein>
    <recommendedName>
        <fullName evidence="3">CCHC-type domain-containing protein</fullName>
    </recommendedName>
</protein>
<feature type="domain" description="CCHC-type" evidence="3">
    <location>
        <begin position="114"/>
        <end position="128"/>
    </location>
</feature>
<keyword evidence="5" id="KW-1185">Reference proteome</keyword>
<feature type="region of interest" description="Disordered" evidence="2">
    <location>
        <begin position="59"/>
        <end position="107"/>
    </location>
</feature>
<feature type="compositionally biased region" description="Basic and acidic residues" evidence="2">
    <location>
        <begin position="91"/>
        <end position="107"/>
    </location>
</feature>
<evidence type="ECO:0000313" key="5">
    <source>
        <dbReference type="Proteomes" id="UP001189122"/>
    </source>
</evidence>
<keyword evidence="1" id="KW-0863">Zinc-finger</keyword>
<reference evidence="4 5" key="1">
    <citation type="submission" date="2019-12" db="EMBL/GenBank/DDBJ databases">
        <authorList>
            <person name="Scholz U."/>
            <person name="Mascher M."/>
            <person name="Fiebig A."/>
        </authorList>
    </citation>
    <scope>NUCLEOTIDE SEQUENCE</scope>
</reference>
<name>A0A7I8IY17_SPIIN</name>
<dbReference type="InterPro" id="IPR036875">
    <property type="entry name" value="Znf_CCHC_sf"/>
</dbReference>
<evidence type="ECO:0000313" key="4">
    <source>
        <dbReference type="EMBL" id="CAA2623202.1"/>
    </source>
</evidence>